<feature type="transmembrane region" description="Helical" evidence="12">
    <location>
        <begin position="307"/>
        <end position="328"/>
    </location>
</feature>
<keyword evidence="7 12" id="KW-0408">Iron</keyword>
<dbReference type="InterPro" id="IPR003780">
    <property type="entry name" value="COX15/CtaA_fam"/>
</dbReference>
<feature type="binding site" description="axial binding residue" evidence="12">
    <location>
        <position position="276"/>
    </location>
    <ligand>
        <name>heme</name>
        <dbReference type="ChEBI" id="CHEBI:30413"/>
    </ligand>
    <ligandPart>
        <name>Fe</name>
        <dbReference type="ChEBI" id="CHEBI:18248"/>
    </ligandPart>
</feature>
<keyword evidence="4 12" id="KW-0479">Metal-binding</keyword>
<name>A0ABQ1XI38_9PROT</name>
<evidence type="ECO:0000256" key="9">
    <source>
        <dbReference type="ARBA" id="ARBA00023136"/>
    </source>
</evidence>
<evidence type="ECO:0000256" key="4">
    <source>
        <dbReference type="ARBA" id="ARBA00022723"/>
    </source>
</evidence>
<comment type="pathway">
    <text evidence="10 12">Porphyrin-containing compound metabolism; heme A biosynthesis; heme A from heme O: step 1/1.</text>
</comment>
<evidence type="ECO:0000256" key="10">
    <source>
        <dbReference type="ARBA" id="ARBA00044501"/>
    </source>
</evidence>
<evidence type="ECO:0000256" key="12">
    <source>
        <dbReference type="HAMAP-Rule" id="MF_01665"/>
    </source>
</evidence>
<comment type="subcellular location">
    <subcellularLocation>
        <location evidence="12">Cell membrane</location>
        <topology evidence="12">Multi-pass membrane protein</topology>
    </subcellularLocation>
    <subcellularLocation>
        <location evidence="2">Membrane</location>
        <topology evidence="2">Multi-pass membrane protein</topology>
    </subcellularLocation>
</comment>
<feature type="transmembrane region" description="Helical" evidence="12">
    <location>
        <begin position="278"/>
        <end position="295"/>
    </location>
</feature>
<protein>
    <recommendedName>
        <fullName evidence="12">Heme A synthase</fullName>
        <shortName evidence="12">HAS</shortName>
        <ecNumber evidence="12">1.17.99.9</ecNumber>
    </recommendedName>
    <alternativeName>
        <fullName evidence="12">Cytochrome aa3-controlling protein</fullName>
    </alternativeName>
</protein>
<keyword evidence="6 12" id="KW-0560">Oxidoreductase</keyword>
<dbReference type="Pfam" id="PF02628">
    <property type="entry name" value="COX15-CtaA"/>
    <property type="match status" value="1"/>
</dbReference>
<dbReference type="EMBL" id="BMFS01000002">
    <property type="protein sequence ID" value="GGG94161.1"/>
    <property type="molecule type" value="Genomic_DNA"/>
</dbReference>
<dbReference type="PANTHER" id="PTHR23289">
    <property type="entry name" value="CYTOCHROME C OXIDASE ASSEMBLY PROTEIN COX15"/>
    <property type="match status" value="1"/>
</dbReference>
<comment type="catalytic activity">
    <reaction evidence="11">
        <text>Fe(II)-heme o + 2 A + H2O = Fe(II)-heme a + 2 AH2</text>
        <dbReference type="Rhea" id="RHEA:63388"/>
        <dbReference type="ChEBI" id="CHEBI:13193"/>
        <dbReference type="ChEBI" id="CHEBI:15377"/>
        <dbReference type="ChEBI" id="CHEBI:17499"/>
        <dbReference type="ChEBI" id="CHEBI:60530"/>
        <dbReference type="ChEBI" id="CHEBI:61715"/>
        <dbReference type="EC" id="1.17.99.9"/>
    </reaction>
    <physiologicalReaction direction="left-to-right" evidence="11">
        <dbReference type="Rhea" id="RHEA:63389"/>
    </physiologicalReaction>
</comment>
<keyword evidence="3 12" id="KW-0812">Transmembrane</keyword>
<gene>
    <name evidence="12 13" type="primary">ctaA</name>
    <name evidence="13" type="ORF">GCM10007420_07050</name>
</gene>
<comment type="similarity">
    <text evidence="12">Belongs to the COX15/CtaA family. Type 2 subfamily.</text>
</comment>
<comment type="cofactor">
    <cofactor evidence="1 12">
        <name>heme b</name>
        <dbReference type="ChEBI" id="CHEBI:60344"/>
    </cofactor>
</comment>
<evidence type="ECO:0000256" key="2">
    <source>
        <dbReference type="ARBA" id="ARBA00004141"/>
    </source>
</evidence>
<keyword evidence="8 12" id="KW-0350">Heme biosynthesis</keyword>
<feature type="transmembrane region" description="Helical" evidence="12">
    <location>
        <begin position="216"/>
        <end position="240"/>
    </location>
</feature>
<dbReference type="InterPro" id="IPR023754">
    <property type="entry name" value="HemeA_Synthase_type2"/>
</dbReference>
<evidence type="ECO:0000256" key="1">
    <source>
        <dbReference type="ARBA" id="ARBA00001970"/>
    </source>
</evidence>
<keyword evidence="5 12" id="KW-1133">Transmembrane helix</keyword>
<evidence type="ECO:0000313" key="13">
    <source>
        <dbReference type="EMBL" id="GGG94161.1"/>
    </source>
</evidence>
<feature type="transmembrane region" description="Helical" evidence="12">
    <location>
        <begin position="143"/>
        <end position="162"/>
    </location>
</feature>
<organism evidence="13 14">
    <name type="scientific">Glycocaulis albus</name>
    <dbReference type="NCBI Taxonomy" id="1382801"/>
    <lineage>
        <taxon>Bacteria</taxon>
        <taxon>Pseudomonadati</taxon>
        <taxon>Pseudomonadota</taxon>
        <taxon>Alphaproteobacteria</taxon>
        <taxon>Maricaulales</taxon>
        <taxon>Maricaulaceae</taxon>
        <taxon>Glycocaulis</taxon>
    </lineage>
</organism>
<reference evidence="14" key="1">
    <citation type="journal article" date="2019" name="Int. J. Syst. Evol. Microbiol.">
        <title>The Global Catalogue of Microorganisms (GCM) 10K type strain sequencing project: providing services to taxonomists for standard genome sequencing and annotation.</title>
        <authorList>
            <consortium name="The Broad Institute Genomics Platform"/>
            <consortium name="The Broad Institute Genome Sequencing Center for Infectious Disease"/>
            <person name="Wu L."/>
            <person name="Ma J."/>
        </authorList>
    </citation>
    <scope>NUCLEOTIDE SEQUENCE [LARGE SCALE GENOMIC DNA]</scope>
    <source>
        <strain evidence="14">CGMCC 1.12766</strain>
    </source>
</reference>
<evidence type="ECO:0000256" key="7">
    <source>
        <dbReference type="ARBA" id="ARBA00023004"/>
    </source>
</evidence>
<feature type="transmembrane region" description="Helical" evidence="12">
    <location>
        <begin position="114"/>
        <end position="131"/>
    </location>
</feature>
<comment type="caution">
    <text evidence="13">The sequence shown here is derived from an EMBL/GenBank/DDBJ whole genome shotgun (WGS) entry which is preliminary data.</text>
</comment>
<evidence type="ECO:0000313" key="14">
    <source>
        <dbReference type="Proteomes" id="UP000648722"/>
    </source>
</evidence>
<feature type="transmembrane region" description="Helical" evidence="12">
    <location>
        <begin position="334"/>
        <end position="355"/>
    </location>
</feature>
<feature type="transmembrane region" description="Helical" evidence="12">
    <location>
        <begin position="27"/>
        <end position="48"/>
    </location>
</feature>
<feature type="transmembrane region" description="Helical" evidence="12">
    <location>
        <begin position="174"/>
        <end position="195"/>
    </location>
</feature>
<keyword evidence="9 12" id="KW-0472">Membrane</keyword>
<feature type="binding site" description="axial binding residue" evidence="12">
    <location>
        <position position="336"/>
    </location>
    <ligand>
        <name>heme</name>
        <dbReference type="ChEBI" id="CHEBI:30413"/>
    </ligand>
    <ligandPart>
        <name>Fe</name>
        <dbReference type="ChEBI" id="CHEBI:18248"/>
    </ligandPart>
</feature>
<proteinExistence type="inferred from homology"/>
<accession>A0ABQ1XI38</accession>
<dbReference type="EC" id="1.17.99.9" evidence="12"/>
<evidence type="ECO:0000256" key="8">
    <source>
        <dbReference type="ARBA" id="ARBA00023133"/>
    </source>
</evidence>
<dbReference type="Proteomes" id="UP000648722">
    <property type="component" value="Unassembled WGS sequence"/>
</dbReference>
<evidence type="ECO:0000256" key="6">
    <source>
        <dbReference type="ARBA" id="ARBA00023002"/>
    </source>
</evidence>
<comment type="subunit">
    <text evidence="12">Interacts with CtaB.</text>
</comment>
<keyword evidence="14" id="KW-1185">Reference proteome</keyword>
<sequence length="365" mass="40225">MLTDQRLPMSAQTALPRPFTQDGTSRAMFWWLVVIAVLVIAMIVVGGATRLTGSGLSITEWRPVTGAIPPMTQAGWEAELEKYRQIPQYQLQNRGMSMEEFQFIYWWEWGHRQLGRFLGFAFALPFAFFLFTRRVPKRLQTRLWVLFALGGLQGAIGWWMVASGLTERVSVSQYRLATHLIMAFAILGLTLWTALELRYGKTPVLQRGKLFTLAGVFWGAVLFQIALGALVAGTGAGRIFTTWPGFEGQVVPEGYLSGLPVWRAVFESLPAVQFQHRWVGYALAALGGALAFRLWQSGQTDLKRAGVVLPVLIAGQVVLGIWTLVSASPLNLSLAHQGGAIALFLMAGFTAWLAARTATAAIPAR</sequence>
<keyword evidence="12" id="KW-1003">Cell membrane</keyword>
<evidence type="ECO:0000256" key="5">
    <source>
        <dbReference type="ARBA" id="ARBA00022989"/>
    </source>
</evidence>
<dbReference type="PANTHER" id="PTHR23289:SF2">
    <property type="entry name" value="CYTOCHROME C OXIDASE ASSEMBLY PROTEIN COX15 HOMOLOG"/>
    <property type="match status" value="1"/>
</dbReference>
<evidence type="ECO:0000256" key="11">
    <source>
        <dbReference type="ARBA" id="ARBA00048044"/>
    </source>
</evidence>
<dbReference type="HAMAP" id="MF_01665">
    <property type="entry name" value="HemeA_synth_type2"/>
    <property type="match status" value="1"/>
</dbReference>
<comment type="function">
    <text evidence="12">Catalyzes the conversion of heme O to heme A by two successive hydroxylations of the methyl group at C8. The first hydroxylation forms heme I, the second hydroxylation results in an unstable dihydroxymethyl group, which spontaneously dehydrates, resulting in the formyl group of heme A.</text>
</comment>
<evidence type="ECO:0000256" key="3">
    <source>
        <dbReference type="ARBA" id="ARBA00022692"/>
    </source>
</evidence>